<dbReference type="Gene3D" id="3.30.40.10">
    <property type="entry name" value="Zinc/RING finger domain, C3HC4 (zinc finger)"/>
    <property type="match status" value="1"/>
</dbReference>
<evidence type="ECO:0000313" key="6">
    <source>
        <dbReference type="Proteomes" id="UP000038045"/>
    </source>
</evidence>
<dbReference type="InterPro" id="IPR037962">
    <property type="entry name" value="Neuralized"/>
</dbReference>
<sequence length="356" mass="40039">MSIGFHNVCGTNVKIINNKNALFNFSNQKNDAYIFSQLPLEPYVKFSVRISTTQNTVNNNDFIVGVTSIDPNTIKPSQLPSDFHEFADSEQYTDVFEVSNILIPNNVIEITLYYTTDGAFIMEAPCKEMPFLVGYIECSQSIWLFIKGTENCKEIEYLNSKSMLPNYLTDLYHISHSCNTHCNNDDDKSNGTSPPKKYMVIVAATNQGENEIFNESGNDNNNIVINQPMAGNLMSTPRVSGLGLDATIPDRRRRKSSNELSFIINSDTPRIDVNIHEDNIFKQQPLSNNHYTVNPGNILQNINDKCVICFGNKKEHACYPCGHACFCSQCVGLFKGFGNICPICGIEIRDIIKIYF</sequence>
<dbReference type="InterPro" id="IPR006573">
    <property type="entry name" value="NHR_dom"/>
</dbReference>
<reference evidence="7" key="1">
    <citation type="submission" date="2017-02" db="UniProtKB">
        <authorList>
            <consortium name="WormBaseParasite"/>
        </authorList>
    </citation>
    <scope>IDENTIFICATION</scope>
</reference>
<proteinExistence type="predicted"/>
<evidence type="ECO:0000259" key="5">
    <source>
        <dbReference type="PROSITE" id="PS51065"/>
    </source>
</evidence>
<dbReference type="Pfam" id="PF13920">
    <property type="entry name" value="zf-C3HC4_3"/>
    <property type="match status" value="1"/>
</dbReference>
<keyword evidence="2" id="KW-0862">Zinc</keyword>
<dbReference type="SUPFAM" id="SSF57850">
    <property type="entry name" value="RING/U-box"/>
    <property type="match status" value="1"/>
</dbReference>
<evidence type="ECO:0000256" key="2">
    <source>
        <dbReference type="ARBA" id="ARBA00022833"/>
    </source>
</evidence>
<organism evidence="6 7">
    <name type="scientific">Parastrongyloides trichosuri</name>
    <name type="common">Possum-specific nematode worm</name>
    <dbReference type="NCBI Taxonomy" id="131310"/>
    <lineage>
        <taxon>Eukaryota</taxon>
        <taxon>Metazoa</taxon>
        <taxon>Ecdysozoa</taxon>
        <taxon>Nematoda</taxon>
        <taxon>Chromadorea</taxon>
        <taxon>Rhabditida</taxon>
        <taxon>Tylenchina</taxon>
        <taxon>Panagrolaimomorpha</taxon>
        <taxon>Strongyloidoidea</taxon>
        <taxon>Strongyloididae</taxon>
        <taxon>Parastrongyloides</taxon>
    </lineage>
</organism>
<name>A0A0N4ZFQ9_PARTI</name>
<accession>A0A0N4ZFQ9</accession>
<dbReference type="Proteomes" id="UP000038045">
    <property type="component" value="Unplaced"/>
</dbReference>
<dbReference type="Pfam" id="PF07177">
    <property type="entry name" value="Neuralized"/>
    <property type="match status" value="1"/>
</dbReference>
<evidence type="ECO:0000259" key="4">
    <source>
        <dbReference type="PROSITE" id="PS50089"/>
    </source>
</evidence>
<dbReference type="InterPro" id="IPR043136">
    <property type="entry name" value="B30.2/SPRY_sf"/>
</dbReference>
<dbReference type="InterPro" id="IPR001841">
    <property type="entry name" value="Znf_RING"/>
</dbReference>
<evidence type="ECO:0000256" key="3">
    <source>
        <dbReference type="PROSITE-ProRule" id="PRU00175"/>
    </source>
</evidence>
<feature type="domain" description="RING-type" evidence="4">
    <location>
        <begin position="306"/>
        <end position="344"/>
    </location>
</feature>
<feature type="domain" description="NHR" evidence="5">
    <location>
        <begin position="2"/>
        <end position="160"/>
    </location>
</feature>
<dbReference type="GO" id="GO:0061630">
    <property type="term" value="F:ubiquitin protein ligase activity"/>
    <property type="evidence" value="ECO:0007669"/>
    <property type="project" value="TreeGrafter"/>
</dbReference>
<dbReference type="AlphaFoldDB" id="A0A0N4ZFQ9"/>
<dbReference type="WBParaSite" id="PTRK_0000658800.1">
    <property type="protein sequence ID" value="PTRK_0000658800.1"/>
    <property type="gene ID" value="PTRK_0000658800"/>
</dbReference>
<dbReference type="SMART" id="SM00588">
    <property type="entry name" value="NEUZ"/>
    <property type="match status" value="1"/>
</dbReference>
<keyword evidence="1 3" id="KW-0863">Zinc-finger</keyword>
<dbReference type="GO" id="GO:0008270">
    <property type="term" value="F:zinc ion binding"/>
    <property type="evidence" value="ECO:0007669"/>
    <property type="project" value="UniProtKB-KW"/>
</dbReference>
<keyword evidence="6" id="KW-1185">Reference proteome</keyword>
<dbReference type="PANTHER" id="PTHR12429">
    <property type="entry name" value="NEURALIZED"/>
    <property type="match status" value="1"/>
</dbReference>
<dbReference type="PANTHER" id="PTHR12429:SF8">
    <property type="entry name" value="NEURALIZED-LIKE PROTEIN 2"/>
    <property type="match status" value="1"/>
</dbReference>
<evidence type="ECO:0000313" key="7">
    <source>
        <dbReference type="WBParaSite" id="PTRK_0000658800.1"/>
    </source>
</evidence>
<dbReference type="Gene3D" id="2.60.120.920">
    <property type="match status" value="1"/>
</dbReference>
<dbReference type="PROSITE" id="PS51065">
    <property type="entry name" value="NHR"/>
    <property type="match status" value="1"/>
</dbReference>
<keyword evidence="1 3" id="KW-0479">Metal-binding</keyword>
<evidence type="ECO:0000256" key="1">
    <source>
        <dbReference type="ARBA" id="ARBA00022771"/>
    </source>
</evidence>
<protein>
    <submittedName>
        <fullName evidence="7">RING-type domain-containing protein</fullName>
    </submittedName>
</protein>
<dbReference type="PROSITE" id="PS50089">
    <property type="entry name" value="ZF_RING_2"/>
    <property type="match status" value="1"/>
</dbReference>
<dbReference type="STRING" id="131310.A0A0N4ZFQ9"/>
<dbReference type="InterPro" id="IPR013083">
    <property type="entry name" value="Znf_RING/FYVE/PHD"/>
</dbReference>